<name>A0A8D8ZCX3_9HEMI</name>
<reference evidence="1" key="1">
    <citation type="submission" date="2021-05" db="EMBL/GenBank/DDBJ databases">
        <authorList>
            <person name="Alioto T."/>
            <person name="Alioto T."/>
            <person name="Gomez Garrido J."/>
        </authorList>
    </citation>
    <scope>NUCLEOTIDE SEQUENCE</scope>
</reference>
<organism evidence="1">
    <name type="scientific">Cacopsylla melanoneura</name>
    <dbReference type="NCBI Taxonomy" id="428564"/>
    <lineage>
        <taxon>Eukaryota</taxon>
        <taxon>Metazoa</taxon>
        <taxon>Ecdysozoa</taxon>
        <taxon>Arthropoda</taxon>
        <taxon>Hexapoda</taxon>
        <taxon>Insecta</taxon>
        <taxon>Pterygota</taxon>
        <taxon>Neoptera</taxon>
        <taxon>Paraneoptera</taxon>
        <taxon>Hemiptera</taxon>
        <taxon>Sternorrhyncha</taxon>
        <taxon>Psylloidea</taxon>
        <taxon>Psyllidae</taxon>
        <taxon>Psyllinae</taxon>
        <taxon>Cacopsylla</taxon>
    </lineage>
</organism>
<accession>A0A8D8ZCX3</accession>
<proteinExistence type="predicted"/>
<sequence length="99" mass="11711">MIVFDKQRKVEVSNIIEPIVSVPSSWLKKKSSEKTSSIWQTKTHTVNENLVEKIRWIHTPKHLYFTNWVVRTKIINFDLSSRHKVREVLTCNRNPIIIA</sequence>
<protein>
    <submittedName>
        <fullName evidence="1">Uncharacterized protein</fullName>
    </submittedName>
</protein>
<evidence type="ECO:0000313" key="1">
    <source>
        <dbReference type="EMBL" id="CAG6745533.1"/>
    </source>
</evidence>
<dbReference type="AlphaFoldDB" id="A0A8D8ZCX3"/>
<dbReference type="EMBL" id="HBUF01499199">
    <property type="protein sequence ID" value="CAG6745533.1"/>
    <property type="molecule type" value="Transcribed_RNA"/>
</dbReference>